<feature type="region of interest" description="Disordered" evidence="5">
    <location>
        <begin position="58"/>
        <end position="81"/>
    </location>
</feature>
<dbReference type="GO" id="GO:0016787">
    <property type="term" value="F:hydrolase activity"/>
    <property type="evidence" value="ECO:0007669"/>
    <property type="project" value="UniProtKB-KW"/>
</dbReference>
<gene>
    <name evidence="7" type="ORF">IAC18_07290</name>
</gene>
<feature type="domain" description="Helicase C-terminal" evidence="6">
    <location>
        <begin position="409"/>
        <end position="556"/>
    </location>
</feature>
<dbReference type="InterPro" id="IPR001650">
    <property type="entry name" value="Helicase_C-like"/>
</dbReference>
<dbReference type="SMART" id="SM00490">
    <property type="entry name" value="HELICc"/>
    <property type="match status" value="1"/>
</dbReference>
<dbReference type="InterPro" id="IPR050699">
    <property type="entry name" value="RNA-DNA_Helicase"/>
</dbReference>
<name>A0A9D1FEB1_9FIRM</name>
<dbReference type="Pfam" id="PF00271">
    <property type="entry name" value="Helicase_C"/>
    <property type="match status" value="1"/>
</dbReference>
<dbReference type="GO" id="GO:0005524">
    <property type="term" value="F:ATP binding"/>
    <property type="evidence" value="ECO:0007669"/>
    <property type="project" value="UniProtKB-KW"/>
</dbReference>
<accession>A0A9D1FEB1</accession>
<reference evidence="7" key="2">
    <citation type="journal article" date="2021" name="PeerJ">
        <title>Extensive microbial diversity within the chicken gut microbiome revealed by metagenomics and culture.</title>
        <authorList>
            <person name="Gilroy R."/>
            <person name="Ravi A."/>
            <person name="Getino M."/>
            <person name="Pursley I."/>
            <person name="Horton D.L."/>
            <person name="Alikhan N.F."/>
            <person name="Baker D."/>
            <person name="Gharbi K."/>
            <person name="Hall N."/>
            <person name="Watson M."/>
            <person name="Adriaenssens E.M."/>
            <person name="Foster-Nyarko E."/>
            <person name="Jarju S."/>
            <person name="Secka A."/>
            <person name="Antonio M."/>
            <person name="Oren A."/>
            <person name="Chaudhuri R.R."/>
            <person name="La Ragione R."/>
            <person name="Hildebrand F."/>
            <person name="Pallen M.J."/>
        </authorList>
    </citation>
    <scope>NUCLEOTIDE SEQUENCE</scope>
    <source>
        <strain evidence="7">ChiHjej10B9-9673</strain>
    </source>
</reference>
<dbReference type="PANTHER" id="PTHR12131:SF1">
    <property type="entry name" value="ATP-DEPENDENT RNA HELICASE SUPV3L1, MITOCHONDRIAL-RELATED"/>
    <property type="match status" value="1"/>
</dbReference>
<dbReference type="PANTHER" id="PTHR12131">
    <property type="entry name" value="ATP-DEPENDENT RNA AND DNA HELICASE"/>
    <property type="match status" value="1"/>
</dbReference>
<dbReference type="InterPro" id="IPR055206">
    <property type="entry name" value="DEXQc_SUV3"/>
</dbReference>
<dbReference type="PROSITE" id="PS51194">
    <property type="entry name" value="HELICASE_CTER"/>
    <property type="match status" value="1"/>
</dbReference>
<reference evidence="7" key="1">
    <citation type="submission" date="2020-10" db="EMBL/GenBank/DDBJ databases">
        <authorList>
            <person name="Gilroy R."/>
        </authorList>
    </citation>
    <scope>NUCLEOTIDE SEQUENCE</scope>
    <source>
        <strain evidence="7">ChiHjej10B9-9673</strain>
    </source>
</reference>
<dbReference type="GO" id="GO:0004386">
    <property type="term" value="F:helicase activity"/>
    <property type="evidence" value="ECO:0007669"/>
    <property type="project" value="UniProtKB-KW"/>
</dbReference>
<keyword evidence="1" id="KW-0547">Nucleotide-binding</keyword>
<keyword evidence="2" id="KW-0378">Hydrolase</keyword>
<evidence type="ECO:0000256" key="3">
    <source>
        <dbReference type="ARBA" id="ARBA00022806"/>
    </source>
</evidence>
<evidence type="ECO:0000256" key="4">
    <source>
        <dbReference type="ARBA" id="ARBA00022840"/>
    </source>
</evidence>
<keyword evidence="3 7" id="KW-0347">Helicase</keyword>
<organism evidence="7 8">
    <name type="scientific">Candidatus Scatomorpha merdipullorum</name>
    <dbReference type="NCBI Taxonomy" id="2840927"/>
    <lineage>
        <taxon>Bacteria</taxon>
        <taxon>Bacillati</taxon>
        <taxon>Bacillota</taxon>
        <taxon>Clostridia</taxon>
        <taxon>Eubacteriales</taxon>
        <taxon>Candidatus Scatomorpha</taxon>
    </lineage>
</organism>
<dbReference type="InterPro" id="IPR027417">
    <property type="entry name" value="P-loop_NTPase"/>
</dbReference>
<evidence type="ECO:0000256" key="1">
    <source>
        <dbReference type="ARBA" id="ARBA00022741"/>
    </source>
</evidence>
<dbReference type="Proteomes" id="UP000824001">
    <property type="component" value="Unassembled WGS sequence"/>
</dbReference>
<feature type="compositionally biased region" description="Basic and acidic residues" evidence="5">
    <location>
        <begin position="58"/>
        <end position="68"/>
    </location>
</feature>
<evidence type="ECO:0000256" key="2">
    <source>
        <dbReference type="ARBA" id="ARBA00022801"/>
    </source>
</evidence>
<evidence type="ECO:0000313" key="7">
    <source>
        <dbReference type="EMBL" id="HIS67353.1"/>
    </source>
</evidence>
<sequence>MPETKSKSEYTYASLKKRGWTDSLIRALLPKPRVIHTPQYPQGVRLWKRAEVFRAEQSERFKAERRPAAEQPPRPAGRPSAGARAALEAIWAAAEPDETDAGLLALHCHRGILARLSAAERRPLSSVSRAEGWIGEFLTLEKRGGEKQLADALKRFTRAWASVGGEDGPVFARVRERYVRALRAASARALEEFAARQPEADLHALLTAPGFPDAQLAAEGLGTVWSVWYVPQAIRTSLSLLIALNPKDEYPDARAMRRRFILHLGGTNTGKTYAGFQRLISAESGVYLAPLRLLALEAQETLLDSGVNCSLSTGEEEDIRRGDTHLAATAEKLPMDRRWDVAVIDECQMISDAQRGYAWTRAILGVLAPEVHLCAAPEARGILIRLIESCGDSWEIELHERTTPLVCMAHTTDYTRVRPGDALITFSKVGVLSVAEDLRAAGKEPAIIYGALPYSTRRRQMEGFLNGDMEYIVSTDAIGMGLNLPIRRIIFMETEKFDGVERRPLKPEEIKQIAGRAGRRGMYPRGYVGATENLAFIRAGLEAAVPPIRYAVTGFSELVLQVDFDLLEVLTEWNKLPTVEPYRKLDISRYIAVISKIREMGFTLTKEQELRAANIPFDENEDALRELFFRFLGRYMAGLPLEQPSLASPEPTLPELEQYYRKLDLYFSFAKAFDCEIDSDALYETRESVADQINEILLHRLRSNIRFCAACGKPLPLHYHSRLCKDCWRKRDG</sequence>
<dbReference type="EMBL" id="DVJK01000207">
    <property type="protein sequence ID" value="HIS67353.1"/>
    <property type="molecule type" value="Genomic_DNA"/>
</dbReference>
<evidence type="ECO:0000259" key="6">
    <source>
        <dbReference type="PROSITE" id="PS51194"/>
    </source>
</evidence>
<proteinExistence type="predicted"/>
<dbReference type="SUPFAM" id="SSF52540">
    <property type="entry name" value="P-loop containing nucleoside triphosphate hydrolases"/>
    <property type="match status" value="1"/>
</dbReference>
<dbReference type="Gene3D" id="3.40.50.300">
    <property type="entry name" value="P-loop containing nucleotide triphosphate hydrolases"/>
    <property type="match status" value="2"/>
</dbReference>
<dbReference type="Pfam" id="PF22527">
    <property type="entry name" value="DEXQc_Suv3"/>
    <property type="match status" value="1"/>
</dbReference>
<comment type="caution">
    <text evidence="7">The sequence shown here is derived from an EMBL/GenBank/DDBJ whole genome shotgun (WGS) entry which is preliminary data.</text>
</comment>
<evidence type="ECO:0000313" key="8">
    <source>
        <dbReference type="Proteomes" id="UP000824001"/>
    </source>
</evidence>
<evidence type="ECO:0000256" key="5">
    <source>
        <dbReference type="SAM" id="MobiDB-lite"/>
    </source>
</evidence>
<protein>
    <submittedName>
        <fullName evidence="7">RNA helicase</fullName>
    </submittedName>
</protein>
<keyword evidence="4" id="KW-0067">ATP-binding</keyword>
<dbReference type="AlphaFoldDB" id="A0A9D1FEB1"/>